<evidence type="ECO:0000313" key="2">
    <source>
        <dbReference type="Proteomes" id="UP000237608"/>
    </source>
</evidence>
<comment type="caution">
    <text evidence="1">The sequence shown here is derived from an EMBL/GenBank/DDBJ whole genome shotgun (WGS) entry which is preliminary data.</text>
</comment>
<accession>A0A2S7W9V9</accession>
<dbReference type="RefSeq" id="WP_105045524.1">
    <property type="nucleotide sequence ID" value="NZ_CP150662.1"/>
</dbReference>
<gene>
    <name evidence="1" type="ORF">BTO13_03410</name>
</gene>
<sequence length="154" mass="17437">MKKNSILQICFGFVLFFIISGCEKDDFCTQNPVTPRLVLRFYDINNKTQPKAVESLYVWASGKDSIIVNQSLDSIAIPLNSIANETIYNFSKGNIVNQFTISYSPSEIYVSRSCGFKVNFNDVIFNSNNTWILDFNATTTTINNQNAAHVQIFH</sequence>
<protein>
    <recommendedName>
        <fullName evidence="3">Lipoprotein</fullName>
    </recommendedName>
</protein>
<dbReference type="EMBL" id="MSCL01000001">
    <property type="protein sequence ID" value="PQJ74377.1"/>
    <property type="molecule type" value="Genomic_DNA"/>
</dbReference>
<keyword evidence="2" id="KW-1185">Reference proteome</keyword>
<dbReference type="OrthoDB" id="663527at2"/>
<dbReference type="PROSITE" id="PS51257">
    <property type="entry name" value="PROKAR_LIPOPROTEIN"/>
    <property type="match status" value="1"/>
</dbReference>
<evidence type="ECO:0000313" key="1">
    <source>
        <dbReference type="EMBL" id="PQJ74377.1"/>
    </source>
</evidence>
<name>A0A2S7W9V9_9FLAO</name>
<reference evidence="1 2" key="1">
    <citation type="submission" date="2016-12" db="EMBL/GenBank/DDBJ databases">
        <title>Trade-off between light-utilization and light-protection in marine flavobacteria.</title>
        <authorList>
            <person name="Kumagai Y."/>
            <person name="Yoshizawa S."/>
            <person name="Kogure K."/>
            <person name="Iwasaki W."/>
        </authorList>
    </citation>
    <scope>NUCLEOTIDE SEQUENCE [LARGE SCALE GENOMIC DNA]</scope>
    <source>
        <strain evidence="1 2">KCTC 22729</strain>
    </source>
</reference>
<dbReference type="AlphaFoldDB" id="A0A2S7W9V9"/>
<proteinExistence type="predicted"/>
<dbReference type="Proteomes" id="UP000237608">
    <property type="component" value="Unassembled WGS sequence"/>
</dbReference>
<organism evidence="1 2">
    <name type="scientific">Polaribacter gangjinensis</name>
    <dbReference type="NCBI Taxonomy" id="574710"/>
    <lineage>
        <taxon>Bacteria</taxon>
        <taxon>Pseudomonadati</taxon>
        <taxon>Bacteroidota</taxon>
        <taxon>Flavobacteriia</taxon>
        <taxon>Flavobacteriales</taxon>
        <taxon>Flavobacteriaceae</taxon>
    </lineage>
</organism>
<dbReference type="Pfam" id="PF20050">
    <property type="entry name" value="DUF6452"/>
    <property type="match status" value="1"/>
</dbReference>
<evidence type="ECO:0008006" key="3">
    <source>
        <dbReference type="Google" id="ProtNLM"/>
    </source>
</evidence>
<dbReference type="InterPro" id="IPR045607">
    <property type="entry name" value="DUF6452"/>
</dbReference>